<name>A0ABV7IQD3_9RHOB</name>
<gene>
    <name evidence="3" type="ORF">ACFOD7_19720</name>
</gene>
<protein>
    <submittedName>
        <fullName evidence="3">GSCFA domain-containing protein</fullName>
    </submittedName>
</protein>
<evidence type="ECO:0000313" key="3">
    <source>
        <dbReference type="EMBL" id="MFC3170271.1"/>
    </source>
</evidence>
<organism evidence="3 4">
    <name type="scientific">Paracoccus fontiphilus</name>
    <dbReference type="NCBI Taxonomy" id="1815556"/>
    <lineage>
        <taxon>Bacteria</taxon>
        <taxon>Pseudomonadati</taxon>
        <taxon>Pseudomonadota</taxon>
        <taxon>Alphaproteobacteria</taxon>
        <taxon>Rhodobacterales</taxon>
        <taxon>Paracoccaceae</taxon>
        <taxon>Paracoccus</taxon>
    </lineage>
</organism>
<dbReference type="Proteomes" id="UP001595557">
    <property type="component" value="Unassembled WGS sequence"/>
</dbReference>
<accession>A0ABV7IQD3</accession>
<feature type="domain" description="GSCFA" evidence="2">
    <location>
        <begin position="112"/>
        <end position="372"/>
    </location>
</feature>
<keyword evidence="4" id="KW-1185">Reference proteome</keyword>
<dbReference type="InterPro" id="IPR014982">
    <property type="entry name" value="GSCFA"/>
</dbReference>
<dbReference type="Pfam" id="PF08885">
    <property type="entry name" value="GSCFA"/>
    <property type="match status" value="1"/>
</dbReference>
<proteinExistence type="predicted"/>
<dbReference type="RefSeq" id="WP_207470740.1">
    <property type="nucleotide sequence ID" value="NZ_JAFNAW010000050.1"/>
</dbReference>
<evidence type="ECO:0000259" key="2">
    <source>
        <dbReference type="Pfam" id="PF08885"/>
    </source>
</evidence>
<evidence type="ECO:0000256" key="1">
    <source>
        <dbReference type="SAM" id="Coils"/>
    </source>
</evidence>
<comment type="caution">
    <text evidence="3">The sequence shown here is derived from an EMBL/GenBank/DDBJ whole genome shotgun (WGS) entry which is preliminary data.</text>
</comment>
<keyword evidence="1" id="KW-0175">Coiled coil</keyword>
<reference evidence="4" key="1">
    <citation type="journal article" date="2019" name="Int. J. Syst. Evol. Microbiol.">
        <title>The Global Catalogue of Microorganisms (GCM) 10K type strain sequencing project: providing services to taxonomists for standard genome sequencing and annotation.</title>
        <authorList>
            <consortium name="The Broad Institute Genomics Platform"/>
            <consortium name="The Broad Institute Genome Sequencing Center for Infectious Disease"/>
            <person name="Wu L."/>
            <person name="Ma J."/>
        </authorList>
    </citation>
    <scope>NUCLEOTIDE SEQUENCE [LARGE SCALE GENOMIC DNA]</scope>
    <source>
        <strain evidence="4">KCTC 52239</strain>
    </source>
</reference>
<feature type="coiled-coil region" evidence="1">
    <location>
        <begin position="413"/>
        <end position="440"/>
    </location>
</feature>
<sequence>MPATRAAGRAGLHGLDRARSAMAGQGVAGECLSLAIRHRPSATFAVGISSRDDQPKNGALIMMSAKDALDTSRDNPHARWNGSEGGAAERIAQRIIVPQGRQSFTVRAGDTFFAIGSCFARNVEERLHLAGATVTSLEIDVKNLGNNNAREGGVFNKYTPVSILQELKWAAGIESYPQGALLPVAGGQVADPCLSGKAESGSVRDMMARRTAIARYFAKAFEADVVVLTLGLVETWIDTVTGLHLNEAPNPRILARSADRFRFHQLSFEEVETALEEIRRILEGHGKLGQKRVLTVSPVPLGRTFTADDIVVANMTSKSTLRTAATRLTDRVEGMDYFPSYEAVSLSDPNLSWQQDRRHVSDVVVGQIIQTFLVRYGVSDQPVEDIEDAISALTTDASFRKWAAESGGNEALLARLNQEVNKYKNMVLRLQKELRETNSR</sequence>
<evidence type="ECO:0000313" key="4">
    <source>
        <dbReference type="Proteomes" id="UP001595557"/>
    </source>
</evidence>
<dbReference type="EMBL" id="JBHRTE010000097">
    <property type="protein sequence ID" value="MFC3170271.1"/>
    <property type="molecule type" value="Genomic_DNA"/>
</dbReference>